<evidence type="ECO:0000313" key="2">
    <source>
        <dbReference type="Proteomes" id="UP000308600"/>
    </source>
</evidence>
<protein>
    <submittedName>
        <fullName evidence="1">Uncharacterized protein</fullName>
    </submittedName>
</protein>
<organism evidence="1 2">
    <name type="scientific">Pluteus cervinus</name>
    <dbReference type="NCBI Taxonomy" id="181527"/>
    <lineage>
        <taxon>Eukaryota</taxon>
        <taxon>Fungi</taxon>
        <taxon>Dikarya</taxon>
        <taxon>Basidiomycota</taxon>
        <taxon>Agaricomycotina</taxon>
        <taxon>Agaricomycetes</taxon>
        <taxon>Agaricomycetidae</taxon>
        <taxon>Agaricales</taxon>
        <taxon>Pluteineae</taxon>
        <taxon>Pluteaceae</taxon>
        <taxon>Pluteus</taxon>
    </lineage>
</organism>
<accession>A0ACD3A8Y4</accession>
<keyword evidence="2" id="KW-1185">Reference proteome</keyword>
<sequence length="253" mass="28462">MTSLHLPSELHELILSHFKPINDLHTALSSPDSEAIFRRYQKSVCSSAQLRFVNRTWNHFLTPSIYNLLVIPSRPSTPCRNRLQALDYHPELVHTIILRSGGPGQERYDLQEEDANLLRDSLKGCTHLVGLETWVGRELFLASGRTYLPRVFDGINSPHFRSAVFFSMDLKTMLGGFGVMEDSIRNGLTELVITKKRDSMPPAVEGEDDGGIGTTPRRLRHLSISGRDTFLNDPLFTHFLVSSPPPSLSVSRL</sequence>
<gene>
    <name evidence="1" type="ORF">BDN72DRAFT_405784</name>
</gene>
<proteinExistence type="predicted"/>
<dbReference type="Proteomes" id="UP000308600">
    <property type="component" value="Unassembled WGS sequence"/>
</dbReference>
<evidence type="ECO:0000313" key="1">
    <source>
        <dbReference type="EMBL" id="TFK62121.1"/>
    </source>
</evidence>
<dbReference type="EMBL" id="ML208604">
    <property type="protein sequence ID" value="TFK62121.1"/>
    <property type="molecule type" value="Genomic_DNA"/>
</dbReference>
<reference evidence="1 2" key="1">
    <citation type="journal article" date="2019" name="Nat. Ecol. Evol.">
        <title>Megaphylogeny resolves global patterns of mushroom evolution.</title>
        <authorList>
            <person name="Varga T."/>
            <person name="Krizsan K."/>
            <person name="Foldi C."/>
            <person name="Dima B."/>
            <person name="Sanchez-Garcia M."/>
            <person name="Sanchez-Ramirez S."/>
            <person name="Szollosi G.J."/>
            <person name="Szarkandi J.G."/>
            <person name="Papp V."/>
            <person name="Albert L."/>
            <person name="Andreopoulos W."/>
            <person name="Angelini C."/>
            <person name="Antonin V."/>
            <person name="Barry K.W."/>
            <person name="Bougher N.L."/>
            <person name="Buchanan P."/>
            <person name="Buyck B."/>
            <person name="Bense V."/>
            <person name="Catcheside P."/>
            <person name="Chovatia M."/>
            <person name="Cooper J."/>
            <person name="Damon W."/>
            <person name="Desjardin D."/>
            <person name="Finy P."/>
            <person name="Geml J."/>
            <person name="Haridas S."/>
            <person name="Hughes K."/>
            <person name="Justo A."/>
            <person name="Karasinski D."/>
            <person name="Kautmanova I."/>
            <person name="Kiss B."/>
            <person name="Kocsube S."/>
            <person name="Kotiranta H."/>
            <person name="LaButti K.M."/>
            <person name="Lechner B.E."/>
            <person name="Liimatainen K."/>
            <person name="Lipzen A."/>
            <person name="Lukacs Z."/>
            <person name="Mihaltcheva S."/>
            <person name="Morgado L.N."/>
            <person name="Niskanen T."/>
            <person name="Noordeloos M.E."/>
            <person name="Ohm R.A."/>
            <person name="Ortiz-Santana B."/>
            <person name="Ovrebo C."/>
            <person name="Racz N."/>
            <person name="Riley R."/>
            <person name="Savchenko A."/>
            <person name="Shiryaev A."/>
            <person name="Soop K."/>
            <person name="Spirin V."/>
            <person name="Szebenyi C."/>
            <person name="Tomsovsky M."/>
            <person name="Tulloss R.E."/>
            <person name="Uehling J."/>
            <person name="Grigoriev I.V."/>
            <person name="Vagvolgyi C."/>
            <person name="Papp T."/>
            <person name="Martin F.M."/>
            <person name="Miettinen O."/>
            <person name="Hibbett D.S."/>
            <person name="Nagy L.G."/>
        </authorList>
    </citation>
    <scope>NUCLEOTIDE SEQUENCE [LARGE SCALE GENOMIC DNA]</scope>
    <source>
        <strain evidence="1 2">NL-1719</strain>
    </source>
</reference>
<name>A0ACD3A8Y4_9AGAR</name>